<dbReference type="GeneID" id="95678359"/>
<dbReference type="RefSeq" id="WP_039462215.1">
    <property type="nucleotide sequence ID" value="NZ_CP035921.1"/>
</dbReference>
<feature type="domain" description="Lipoprotein LPP20-like" evidence="2">
    <location>
        <begin position="25"/>
        <end position="124"/>
    </location>
</feature>
<dbReference type="Proteomes" id="UP000075346">
    <property type="component" value="Unassembled WGS sequence"/>
</dbReference>
<dbReference type="InterPro" id="IPR024952">
    <property type="entry name" value="LPP20-like_dom"/>
</dbReference>
<feature type="signal peptide" evidence="1">
    <location>
        <begin position="1"/>
        <end position="17"/>
    </location>
</feature>
<keyword evidence="1" id="KW-0732">Signal</keyword>
<proteinExistence type="predicted"/>
<evidence type="ECO:0000259" key="2">
    <source>
        <dbReference type="Pfam" id="PF02169"/>
    </source>
</evidence>
<name>A0A151KZF5_9VIBR</name>
<sequence length="323" mass="36118">MNHMYHKAILLVTFALAACQNTTPPSWYQQPETNQHDALVGLGEGRTLEQAKQVALNQINAQLWTQIEASFSSHEVAQTRQQQSSSSSLIDNKINSKTANVTFTGIDYQKIEKNDVAYFVEAQISKDNVIAQLNADIRQREQRAKERLEQLQYQDPLLWWLAHHLAVKEADEVTIRQAMLRSLTQQPAPPSPNVSLFVSQLSGVQSSLVIHVDANKREQKMAQMIATELSAQRIKTSQSASSLVTHVLKLQSDLKQSKVDDAYISTRFTTLKLLNRQGNVIASNEIISSGNSLSGYSLSNQGAERHFANLMAKQGIWAFLGFK</sequence>
<organism evidence="3 4">
    <name type="scientific">Vibrio cidicii</name>
    <dbReference type="NCBI Taxonomy" id="1763883"/>
    <lineage>
        <taxon>Bacteria</taxon>
        <taxon>Pseudomonadati</taxon>
        <taxon>Pseudomonadota</taxon>
        <taxon>Gammaproteobacteria</taxon>
        <taxon>Vibrionales</taxon>
        <taxon>Vibrionaceae</taxon>
        <taxon>Vibrio</taxon>
    </lineage>
</organism>
<evidence type="ECO:0000256" key="1">
    <source>
        <dbReference type="SAM" id="SignalP"/>
    </source>
</evidence>
<dbReference type="Gene3D" id="3.10.28.20">
    <property type="entry name" value="Acetamidase/Formamidase-like domains"/>
    <property type="match status" value="1"/>
</dbReference>
<dbReference type="EMBL" id="LOBR01000030">
    <property type="protein sequence ID" value="KYN89009.1"/>
    <property type="molecule type" value="Genomic_DNA"/>
</dbReference>
<dbReference type="PROSITE" id="PS51257">
    <property type="entry name" value="PROKAR_LIPOPROTEIN"/>
    <property type="match status" value="1"/>
</dbReference>
<feature type="chain" id="PRO_5007583747" description="Lipoprotein LPP20-like domain-containing protein" evidence="1">
    <location>
        <begin position="18"/>
        <end position="323"/>
    </location>
</feature>
<accession>A0A151KZF5</accession>
<protein>
    <recommendedName>
        <fullName evidence="2">Lipoprotein LPP20-like domain-containing protein</fullName>
    </recommendedName>
</protein>
<comment type="caution">
    <text evidence="3">The sequence shown here is derived from an EMBL/GenBank/DDBJ whole genome shotgun (WGS) entry which is preliminary data.</text>
</comment>
<dbReference type="Pfam" id="PF02169">
    <property type="entry name" value="LPP20"/>
    <property type="match status" value="1"/>
</dbReference>
<evidence type="ECO:0000313" key="3">
    <source>
        <dbReference type="EMBL" id="KYN89009.1"/>
    </source>
</evidence>
<dbReference type="AlphaFoldDB" id="A0A151KZF5"/>
<evidence type="ECO:0000313" key="4">
    <source>
        <dbReference type="Proteomes" id="UP000075346"/>
    </source>
</evidence>
<gene>
    <name evidence="3" type="ORF">ATY37_13845</name>
</gene>
<reference evidence="4" key="1">
    <citation type="submission" date="2015-12" db="EMBL/GenBank/DDBJ databases">
        <authorList>
            <person name="Shamseldin A."/>
            <person name="Moawad H."/>
            <person name="Abd El-Rahim W.M."/>
            <person name="Sadowsky M.J."/>
        </authorList>
    </citation>
    <scope>NUCLEOTIDE SEQUENCE [LARGE SCALE GENOMIC DNA]</scope>
    <source>
        <strain evidence="4">2538-88</strain>
    </source>
</reference>